<dbReference type="EMBL" id="JAVDUI010000001">
    <property type="protein sequence ID" value="MDR6891393.1"/>
    <property type="molecule type" value="Genomic_DNA"/>
</dbReference>
<evidence type="ECO:0008006" key="3">
    <source>
        <dbReference type="Google" id="ProtNLM"/>
    </source>
</evidence>
<protein>
    <recommendedName>
        <fullName evidence="3">EcsC family protein</fullName>
    </recommendedName>
</protein>
<keyword evidence="2" id="KW-1185">Reference proteome</keyword>
<proteinExistence type="predicted"/>
<reference evidence="1" key="1">
    <citation type="submission" date="2023-07" db="EMBL/GenBank/DDBJ databases">
        <title>Sequencing the genomes of 1000 actinobacteria strains.</title>
        <authorList>
            <person name="Klenk H.-P."/>
        </authorList>
    </citation>
    <scope>NUCLEOTIDE SEQUENCE</scope>
    <source>
        <strain evidence="1">DSM 13988</strain>
    </source>
</reference>
<dbReference type="RefSeq" id="WP_309849132.1">
    <property type="nucleotide sequence ID" value="NZ_BAAAIU010000024.1"/>
</dbReference>
<evidence type="ECO:0000313" key="2">
    <source>
        <dbReference type="Proteomes" id="UP001247307"/>
    </source>
</evidence>
<accession>A0AAE3YCI7</accession>
<comment type="caution">
    <text evidence="1">The sequence shown here is derived from an EMBL/GenBank/DDBJ whole genome shotgun (WGS) entry which is preliminary data.</text>
</comment>
<dbReference type="AlphaFoldDB" id="A0AAE3YCI7"/>
<organism evidence="1 2">
    <name type="scientific">Falsarthrobacter nasiphocae</name>
    <dbReference type="NCBI Taxonomy" id="189863"/>
    <lineage>
        <taxon>Bacteria</taxon>
        <taxon>Bacillati</taxon>
        <taxon>Actinomycetota</taxon>
        <taxon>Actinomycetes</taxon>
        <taxon>Micrococcales</taxon>
        <taxon>Micrococcaceae</taxon>
        <taxon>Falsarthrobacter</taxon>
    </lineage>
</organism>
<dbReference type="Proteomes" id="UP001247307">
    <property type="component" value="Unassembled WGS sequence"/>
</dbReference>
<evidence type="ECO:0000313" key="1">
    <source>
        <dbReference type="EMBL" id="MDR6891393.1"/>
    </source>
</evidence>
<name>A0AAE3YCI7_9MICC</name>
<sequence length="179" mass="19263">MRITKGDDKALHLQLPKAQAHVARLRRLHPDMTPQELISHLDKSYLGVVTLSGTGAGAAAAVADLVTYLEASVFYVLCLTEVHHLDLEDLERRRLLVTSILLGNSASTKVLNKVIGHAAPHWGKKVVKTIPMAAVKRANKILGPRFVTKWGTKTGVLVLGRQVPLMIGAAIGGGGNLLF</sequence>
<gene>
    <name evidence="1" type="ORF">J2S35_000333</name>
</gene>